<dbReference type="OrthoDB" id="4144896at2"/>
<gene>
    <name evidence="1" type="ORF">F3087_09675</name>
</gene>
<name>A0A5N0EIK5_9NOCA</name>
<organism evidence="1 2">
    <name type="scientific">Nocardia colli</name>
    <dbReference type="NCBI Taxonomy" id="2545717"/>
    <lineage>
        <taxon>Bacteria</taxon>
        <taxon>Bacillati</taxon>
        <taxon>Actinomycetota</taxon>
        <taxon>Actinomycetes</taxon>
        <taxon>Mycobacteriales</taxon>
        <taxon>Nocardiaceae</taxon>
        <taxon>Nocardia</taxon>
    </lineage>
</organism>
<sequence>MKWIRSKVSARDFMWKPIRSQISTRARLHSLVDRLELPVDWTVEEFIASVEHTRGRRIVRLLLPPTAPVGLCGLWLACWDCDVILLRQASDPAIELHVALHEVSHMLLGHGQDTSMPTAEWTRLTSELALDQEIDPATVGAARGLSSYDSSEEYEAELFATLIGFRARSAGPRRDPLVKDL</sequence>
<reference evidence="1 2" key="1">
    <citation type="submission" date="2019-09" db="EMBL/GenBank/DDBJ databases">
        <authorList>
            <person name="Wang X."/>
        </authorList>
    </citation>
    <scope>NUCLEOTIDE SEQUENCE [LARGE SCALE GENOMIC DNA]</scope>
    <source>
        <strain evidence="1 2">CICC 11023</strain>
    </source>
</reference>
<dbReference type="RefSeq" id="WP_150401491.1">
    <property type="nucleotide sequence ID" value="NZ_VXLC01000003.1"/>
</dbReference>
<evidence type="ECO:0000313" key="1">
    <source>
        <dbReference type="EMBL" id="KAA8889217.1"/>
    </source>
</evidence>
<evidence type="ECO:0008006" key="3">
    <source>
        <dbReference type="Google" id="ProtNLM"/>
    </source>
</evidence>
<dbReference type="EMBL" id="VXLC01000003">
    <property type="protein sequence ID" value="KAA8889217.1"/>
    <property type="molecule type" value="Genomic_DNA"/>
</dbReference>
<proteinExistence type="predicted"/>
<keyword evidence="2" id="KW-1185">Reference proteome</keyword>
<protein>
    <recommendedName>
        <fullName evidence="3">ImmA/IrrE family metallo-endopeptidase</fullName>
    </recommendedName>
</protein>
<dbReference type="Proteomes" id="UP000323876">
    <property type="component" value="Unassembled WGS sequence"/>
</dbReference>
<evidence type="ECO:0000313" key="2">
    <source>
        <dbReference type="Proteomes" id="UP000323876"/>
    </source>
</evidence>
<comment type="caution">
    <text evidence="1">The sequence shown here is derived from an EMBL/GenBank/DDBJ whole genome shotgun (WGS) entry which is preliminary data.</text>
</comment>
<accession>A0A5N0EIK5</accession>
<dbReference type="AlphaFoldDB" id="A0A5N0EIK5"/>